<dbReference type="EMBL" id="CATQJA010002102">
    <property type="protein sequence ID" value="CAJ0569707.1"/>
    <property type="molecule type" value="Genomic_DNA"/>
</dbReference>
<evidence type="ECO:0000256" key="6">
    <source>
        <dbReference type="SAM" id="Phobius"/>
    </source>
</evidence>
<evidence type="ECO:0000256" key="3">
    <source>
        <dbReference type="ARBA" id="ARBA00022692"/>
    </source>
</evidence>
<keyword evidence="4 6" id="KW-1133">Transmembrane helix</keyword>
<reference evidence="7" key="1">
    <citation type="submission" date="2023-06" db="EMBL/GenBank/DDBJ databases">
        <authorList>
            <person name="Delattre M."/>
        </authorList>
    </citation>
    <scope>NUCLEOTIDE SEQUENCE</scope>
    <source>
        <strain evidence="7">AF72</strain>
    </source>
</reference>
<organism evidence="7 8">
    <name type="scientific">Mesorhabditis spiculigera</name>
    <dbReference type="NCBI Taxonomy" id="96644"/>
    <lineage>
        <taxon>Eukaryota</taxon>
        <taxon>Metazoa</taxon>
        <taxon>Ecdysozoa</taxon>
        <taxon>Nematoda</taxon>
        <taxon>Chromadorea</taxon>
        <taxon>Rhabditida</taxon>
        <taxon>Rhabditina</taxon>
        <taxon>Rhabditomorpha</taxon>
        <taxon>Rhabditoidea</taxon>
        <taxon>Rhabditidae</taxon>
        <taxon>Mesorhabditinae</taxon>
        <taxon>Mesorhabditis</taxon>
    </lineage>
</organism>
<dbReference type="PANTHER" id="PTHR22945">
    <property type="entry name" value="SERPENTINE RECEPTOR, CLASS D DELTA"/>
    <property type="match status" value="1"/>
</dbReference>
<keyword evidence="8" id="KW-1185">Reference proteome</keyword>
<evidence type="ECO:0000313" key="7">
    <source>
        <dbReference type="EMBL" id="CAJ0569707.1"/>
    </source>
</evidence>
<evidence type="ECO:0000256" key="1">
    <source>
        <dbReference type="ARBA" id="ARBA00004141"/>
    </source>
</evidence>
<feature type="transmembrane region" description="Helical" evidence="6">
    <location>
        <begin position="12"/>
        <end position="34"/>
    </location>
</feature>
<comment type="similarity">
    <text evidence="2">Belongs to the nematode receptor-like protein srd family.</text>
</comment>
<sequence>MSRTTLNGQKKLVKALTIQALLPLFCLSQSGMFIWQQFKLPFHEHLPYYEEAIYLSVAIATVSAQRKLVKALTIQAMLPFAMLTSSPLFLWEQFQLPFVEYVPYYEEWGFLSLALTSVISPLVTIYYVLPYRRWIMKLFCKTKRLGPTTANYAPTNASTLKATEGSNLMDQLI</sequence>
<dbReference type="Pfam" id="PF10317">
    <property type="entry name" value="7TM_GPCR_Srd"/>
    <property type="match status" value="1"/>
</dbReference>
<proteinExistence type="inferred from homology"/>
<dbReference type="PANTHER" id="PTHR22945:SF96">
    <property type="entry name" value="SERPENTINE RECEPTOR, CLASS D (DELTA)"/>
    <property type="match status" value="1"/>
</dbReference>
<dbReference type="Proteomes" id="UP001177023">
    <property type="component" value="Unassembled WGS sequence"/>
</dbReference>
<protein>
    <submittedName>
        <fullName evidence="7">Uncharacterized protein</fullName>
    </submittedName>
</protein>
<dbReference type="AlphaFoldDB" id="A0AA36CII1"/>
<name>A0AA36CII1_9BILA</name>
<comment type="subcellular location">
    <subcellularLocation>
        <location evidence="1">Membrane</location>
        <topology evidence="1">Multi-pass membrane protein</topology>
    </subcellularLocation>
</comment>
<evidence type="ECO:0000256" key="2">
    <source>
        <dbReference type="ARBA" id="ARBA00009166"/>
    </source>
</evidence>
<evidence type="ECO:0000256" key="4">
    <source>
        <dbReference type="ARBA" id="ARBA00022989"/>
    </source>
</evidence>
<feature type="non-terminal residue" evidence="7">
    <location>
        <position position="1"/>
    </location>
</feature>
<dbReference type="GO" id="GO:0016020">
    <property type="term" value="C:membrane"/>
    <property type="evidence" value="ECO:0007669"/>
    <property type="project" value="UniProtKB-SubCell"/>
</dbReference>
<keyword evidence="3 6" id="KW-0812">Transmembrane</keyword>
<evidence type="ECO:0000256" key="5">
    <source>
        <dbReference type="ARBA" id="ARBA00023136"/>
    </source>
</evidence>
<dbReference type="InterPro" id="IPR050920">
    <property type="entry name" value="Nematode_rcpt-like_delta"/>
</dbReference>
<accession>A0AA36CII1</accession>
<keyword evidence="5 6" id="KW-0472">Membrane</keyword>
<feature type="transmembrane region" description="Helical" evidence="6">
    <location>
        <begin position="110"/>
        <end position="129"/>
    </location>
</feature>
<gene>
    <name evidence="7" type="ORF">MSPICULIGERA_LOCUS8174</name>
</gene>
<evidence type="ECO:0000313" key="8">
    <source>
        <dbReference type="Proteomes" id="UP001177023"/>
    </source>
</evidence>
<comment type="caution">
    <text evidence="7">The sequence shown here is derived from an EMBL/GenBank/DDBJ whole genome shotgun (WGS) entry which is preliminary data.</text>
</comment>
<dbReference type="InterPro" id="IPR019421">
    <property type="entry name" value="7TM_GPCR_serpentine_rcpt_Srd"/>
</dbReference>